<feature type="domain" description="HTH lysR-type" evidence="5">
    <location>
        <begin position="2"/>
        <end position="59"/>
    </location>
</feature>
<evidence type="ECO:0000259" key="5">
    <source>
        <dbReference type="PROSITE" id="PS50931"/>
    </source>
</evidence>
<sequence>MLDNYLLEELVTFAQTGTLAQTAAMLNVTQPTVTRGLQKLETELGVILFDRQPNRLRLTATGKLAAKEAAALLQANQQAVNRIRNFETSQRILTVGATLPGPLFVMAHLLPELSNNVKLRPLANLTDSTEAIQAVLTATYGLLFNNHPLVDAQIESQLLGTERLAVNLNQFMFQANQATITFAEMKGLSFVVLSDIGPWRAVIQQNIPDAKFFYQAQQDALAEITSYSDFPYFSTNVSQLEKSLDDHPSTDSRVCLPITDAAAKMPIYANYLRMNRAQVAPIVDRFRAAWPA</sequence>
<evidence type="ECO:0000313" key="6">
    <source>
        <dbReference type="EMBL" id="KRN18218.1"/>
    </source>
</evidence>
<dbReference type="GO" id="GO:0003700">
    <property type="term" value="F:DNA-binding transcription factor activity"/>
    <property type="evidence" value="ECO:0007669"/>
    <property type="project" value="InterPro"/>
</dbReference>
<keyword evidence="3" id="KW-0238">DNA-binding</keyword>
<dbReference type="GO" id="GO:0003677">
    <property type="term" value="F:DNA binding"/>
    <property type="evidence" value="ECO:0007669"/>
    <property type="project" value="UniProtKB-KW"/>
</dbReference>
<dbReference type="PRINTS" id="PR00039">
    <property type="entry name" value="HTHLYSR"/>
</dbReference>
<dbReference type="GO" id="GO:0032993">
    <property type="term" value="C:protein-DNA complex"/>
    <property type="evidence" value="ECO:0007669"/>
    <property type="project" value="TreeGrafter"/>
</dbReference>
<gene>
    <name evidence="6" type="ORF">FD14_GL002082</name>
</gene>
<dbReference type="InterPro" id="IPR036388">
    <property type="entry name" value="WH-like_DNA-bd_sf"/>
</dbReference>
<dbReference type="Gene3D" id="1.10.10.10">
    <property type="entry name" value="Winged helix-like DNA-binding domain superfamily/Winged helix DNA-binding domain"/>
    <property type="match status" value="1"/>
</dbReference>
<dbReference type="EMBL" id="AYZM01000158">
    <property type="protein sequence ID" value="KRN18218.1"/>
    <property type="molecule type" value="Genomic_DNA"/>
</dbReference>
<proteinExistence type="inferred from homology"/>
<evidence type="ECO:0000256" key="4">
    <source>
        <dbReference type="ARBA" id="ARBA00023163"/>
    </source>
</evidence>
<dbReference type="PANTHER" id="PTHR30346:SF28">
    <property type="entry name" value="HTH-TYPE TRANSCRIPTIONAL REGULATOR CYNR"/>
    <property type="match status" value="1"/>
</dbReference>
<keyword evidence="4" id="KW-0804">Transcription</keyword>
<dbReference type="InterPro" id="IPR000847">
    <property type="entry name" value="LysR_HTH_N"/>
</dbReference>
<keyword evidence="2" id="KW-0805">Transcription regulation</keyword>
<protein>
    <submittedName>
        <fullName evidence="6">Transcription regulator</fullName>
    </submittedName>
</protein>
<dbReference type="PROSITE" id="PS50931">
    <property type="entry name" value="HTH_LYSR"/>
    <property type="match status" value="1"/>
</dbReference>
<accession>A0A0R2EZG5</accession>
<dbReference type="SUPFAM" id="SSF46785">
    <property type="entry name" value="Winged helix' DNA-binding domain"/>
    <property type="match status" value="1"/>
</dbReference>
<evidence type="ECO:0000256" key="2">
    <source>
        <dbReference type="ARBA" id="ARBA00023015"/>
    </source>
</evidence>
<comment type="similarity">
    <text evidence="1">Belongs to the LysR transcriptional regulatory family.</text>
</comment>
<dbReference type="STRING" id="1423804.FD14_GL002082"/>
<evidence type="ECO:0000313" key="7">
    <source>
        <dbReference type="Proteomes" id="UP000051442"/>
    </source>
</evidence>
<dbReference type="AlphaFoldDB" id="A0A0R2EZG5"/>
<dbReference type="InterPro" id="IPR036390">
    <property type="entry name" value="WH_DNA-bd_sf"/>
</dbReference>
<name>A0A0R2EZG5_9LACO</name>
<evidence type="ECO:0000256" key="1">
    <source>
        <dbReference type="ARBA" id="ARBA00009437"/>
    </source>
</evidence>
<evidence type="ECO:0000256" key="3">
    <source>
        <dbReference type="ARBA" id="ARBA00023125"/>
    </source>
</evidence>
<dbReference type="PANTHER" id="PTHR30346">
    <property type="entry name" value="TRANSCRIPTIONAL DUAL REGULATOR HCAR-RELATED"/>
    <property type="match status" value="1"/>
</dbReference>
<comment type="caution">
    <text evidence="6">The sequence shown here is derived from an EMBL/GenBank/DDBJ whole genome shotgun (WGS) entry which is preliminary data.</text>
</comment>
<dbReference type="Pfam" id="PF00126">
    <property type="entry name" value="HTH_1"/>
    <property type="match status" value="1"/>
</dbReference>
<organism evidence="6 7">
    <name type="scientific">Secundilactobacillus similis DSM 23365 = JCM 2765</name>
    <dbReference type="NCBI Taxonomy" id="1423804"/>
    <lineage>
        <taxon>Bacteria</taxon>
        <taxon>Bacillati</taxon>
        <taxon>Bacillota</taxon>
        <taxon>Bacilli</taxon>
        <taxon>Lactobacillales</taxon>
        <taxon>Lactobacillaceae</taxon>
        <taxon>Secundilactobacillus</taxon>
    </lineage>
</organism>
<dbReference type="PATRIC" id="fig|1423804.4.peg.2263"/>
<dbReference type="RefSeq" id="WP_054732780.1">
    <property type="nucleotide sequence ID" value="NZ_AYZM01000158.1"/>
</dbReference>
<dbReference type="Proteomes" id="UP000051442">
    <property type="component" value="Unassembled WGS sequence"/>
</dbReference>
<keyword evidence="7" id="KW-1185">Reference proteome</keyword>
<dbReference type="OrthoDB" id="79118at2"/>
<reference evidence="6 7" key="1">
    <citation type="journal article" date="2015" name="Genome Announc.">
        <title>Expanding the biotechnology potential of lactobacilli through comparative genomics of 213 strains and associated genera.</title>
        <authorList>
            <person name="Sun Z."/>
            <person name="Harris H.M."/>
            <person name="McCann A."/>
            <person name="Guo C."/>
            <person name="Argimon S."/>
            <person name="Zhang W."/>
            <person name="Yang X."/>
            <person name="Jeffery I.B."/>
            <person name="Cooney J.C."/>
            <person name="Kagawa T.F."/>
            <person name="Liu W."/>
            <person name="Song Y."/>
            <person name="Salvetti E."/>
            <person name="Wrobel A."/>
            <person name="Rasinkangas P."/>
            <person name="Parkhill J."/>
            <person name="Rea M.C."/>
            <person name="O'Sullivan O."/>
            <person name="Ritari J."/>
            <person name="Douillard F.P."/>
            <person name="Paul Ross R."/>
            <person name="Yang R."/>
            <person name="Briner A.E."/>
            <person name="Felis G.E."/>
            <person name="de Vos W.M."/>
            <person name="Barrangou R."/>
            <person name="Klaenhammer T.R."/>
            <person name="Caufield P.W."/>
            <person name="Cui Y."/>
            <person name="Zhang H."/>
            <person name="O'Toole P.W."/>
        </authorList>
    </citation>
    <scope>NUCLEOTIDE SEQUENCE [LARGE SCALE GENOMIC DNA]</scope>
    <source>
        <strain evidence="6 7">DSM 23365</strain>
    </source>
</reference>